<reference evidence="8" key="1">
    <citation type="submission" date="2023-07" db="EMBL/GenBank/DDBJ databases">
        <title>A draft genome of Kazachstania heterogenica Y-27499.</title>
        <authorList>
            <person name="Donic C."/>
            <person name="Kralova J.S."/>
            <person name="Fidel L."/>
            <person name="Ben-Dor S."/>
            <person name="Jung S."/>
        </authorList>
    </citation>
    <scope>NUCLEOTIDE SEQUENCE [LARGE SCALE GENOMIC DNA]</scope>
    <source>
        <strain evidence="8">Y27499</strain>
    </source>
</reference>
<dbReference type="PANTHER" id="PTHR11994">
    <property type="entry name" value="60S RIBOSOMAL PROTEIN L11-RELATED"/>
    <property type="match status" value="1"/>
</dbReference>
<comment type="similarity">
    <text evidence="1">Belongs to the universal ribosomal protein uL5 family.</text>
</comment>
<dbReference type="InterPro" id="IPR031309">
    <property type="entry name" value="Ribosomal_uL5_C"/>
</dbReference>
<evidence type="ECO:0000313" key="7">
    <source>
        <dbReference type="EMBL" id="KAK5778599.1"/>
    </source>
</evidence>
<comment type="caution">
    <text evidence="7">The sequence shown here is derived from an EMBL/GenBank/DDBJ whole genome shotgun (WGS) entry which is preliminary data.</text>
</comment>
<dbReference type="InterPro" id="IPR022803">
    <property type="entry name" value="Ribosomal_uL5_dom_sf"/>
</dbReference>
<organism evidence="7 8">
    <name type="scientific">Arxiozyma heterogenica</name>
    <dbReference type="NCBI Taxonomy" id="278026"/>
    <lineage>
        <taxon>Eukaryota</taxon>
        <taxon>Fungi</taxon>
        <taxon>Dikarya</taxon>
        <taxon>Ascomycota</taxon>
        <taxon>Saccharomycotina</taxon>
        <taxon>Saccharomycetes</taxon>
        <taxon>Saccharomycetales</taxon>
        <taxon>Saccharomycetaceae</taxon>
        <taxon>Arxiozyma</taxon>
    </lineage>
</organism>
<protein>
    <recommendedName>
        <fullName evidence="4">Large ribosomal subunit protein uL5m</fullName>
    </recommendedName>
</protein>
<dbReference type="AlphaFoldDB" id="A0AAN7WI32"/>
<dbReference type="InterPro" id="IPR031310">
    <property type="entry name" value="Ribosomal_uL5_N"/>
</dbReference>
<dbReference type="InterPro" id="IPR002132">
    <property type="entry name" value="Ribosomal_uL5"/>
</dbReference>
<accession>A0AAN7WI32</accession>
<evidence type="ECO:0000256" key="1">
    <source>
        <dbReference type="ARBA" id="ARBA00008553"/>
    </source>
</evidence>
<evidence type="ECO:0000256" key="4">
    <source>
        <dbReference type="ARBA" id="ARBA00040368"/>
    </source>
</evidence>
<gene>
    <name evidence="7" type="ORF">RI543_004267</name>
</gene>
<dbReference type="GO" id="GO:0003735">
    <property type="term" value="F:structural constituent of ribosome"/>
    <property type="evidence" value="ECO:0007669"/>
    <property type="project" value="InterPro"/>
</dbReference>
<feature type="domain" description="Large ribosomal subunit protein uL5 N-terminal" evidence="5">
    <location>
        <begin position="140"/>
        <end position="193"/>
    </location>
</feature>
<dbReference type="GO" id="GO:1990904">
    <property type="term" value="C:ribonucleoprotein complex"/>
    <property type="evidence" value="ECO:0007669"/>
    <property type="project" value="UniProtKB-KW"/>
</dbReference>
<evidence type="ECO:0000259" key="6">
    <source>
        <dbReference type="Pfam" id="PF00673"/>
    </source>
</evidence>
<dbReference type="Pfam" id="PF00673">
    <property type="entry name" value="Ribosomal_L5_C"/>
    <property type="match status" value="1"/>
</dbReference>
<dbReference type="SUPFAM" id="SSF55282">
    <property type="entry name" value="RL5-like"/>
    <property type="match status" value="1"/>
</dbReference>
<dbReference type="GO" id="GO:0006412">
    <property type="term" value="P:translation"/>
    <property type="evidence" value="ECO:0007669"/>
    <property type="project" value="InterPro"/>
</dbReference>
<evidence type="ECO:0000313" key="8">
    <source>
        <dbReference type="Proteomes" id="UP001306508"/>
    </source>
</evidence>
<dbReference type="FunFam" id="3.30.1440.10:FF:000001">
    <property type="entry name" value="50S ribosomal protein L5"/>
    <property type="match status" value="1"/>
</dbReference>
<dbReference type="Gene3D" id="3.30.1440.10">
    <property type="match status" value="1"/>
</dbReference>
<evidence type="ECO:0000256" key="2">
    <source>
        <dbReference type="ARBA" id="ARBA00022980"/>
    </source>
</evidence>
<dbReference type="Proteomes" id="UP001306508">
    <property type="component" value="Unassembled WGS sequence"/>
</dbReference>
<dbReference type="EMBL" id="JAWIZZ010000053">
    <property type="protein sequence ID" value="KAK5778599.1"/>
    <property type="molecule type" value="Genomic_DNA"/>
</dbReference>
<name>A0AAN7WI32_9SACH</name>
<keyword evidence="3" id="KW-0687">Ribonucleoprotein</keyword>
<evidence type="ECO:0000259" key="5">
    <source>
        <dbReference type="Pfam" id="PF00281"/>
    </source>
</evidence>
<feature type="domain" description="Large ribosomal subunit protein uL5 C-terminal" evidence="6">
    <location>
        <begin position="197"/>
        <end position="294"/>
    </location>
</feature>
<proteinExistence type="inferred from homology"/>
<keyword evidence="2" id="KW-0689">Ribosomal protein</keyword>
<dbReference type="GO" id="GO:0005840">
    <property type="term" value="C:ribosome"/>
    <property type="evidence" value="ECO:0007669"/>
    <property type="project" value="UniProtKB-KW"/>
</dbReference>
<evidence type="ECO:0000256" key="3">
    <source>
        <dbReference type="ARBA" id="ARBA00023274"/>
    </source>
</evidence>
<keyword evidence="8" id="KW-1185">Reference proteome</keyword>
<sequence>MFKTCSNIKYNTLRKGFTSSAIVKGKPGCSLVPPVHHLVKIDKSKLSPRFPELKYDKDDIRSPSYRPKNTHQDRLQEHYLNTLQSDLLLINYQHEAKTERGQKKRTWDVTTSPYHVNRPLRKPQGPEGQRPDIHPIIWNNIPSIKSVVLNCYVSDARDNELHAISASLQLQQITGCKPSIIYSKSNVPNWKIRAGRQMGAKVKLTGLSMHQFLATLSEIVLPRIRKYRGIKITSGDSMGNISLGLTSNDVKFFPEIDANQDLWPRTFGFHITINTDAETDERARTLISAFQLPFDINSSEKVT</sequence>
<dbReference type="Pfam" id="PF00281">
    <property type="entry name" value="Ribosomal_L5"/>
    <property type="match status" value="1"/>
</dbReference>